<dbReference type="PANTHER" id="PTHR47424">
    <property type="entry name" value="REGULATORY PROTEIN GAL4"/>
    <property type="match status" value="1"/>
</dbReference>
<evidence type="ECO:0000256" key="6">
    <source>
        <dbReference type="SAM" id="Coils"/>
    </source>
</evidence>
<dbReference type="Pfam" id="PF04082">
    <property type="entry name" value="Fungal_trans"/>
    <property type="match status" value="1"/>
</dbReference>
<dbReference type="SUPFAM" id="SSF57701">
    <property type="entry name" value="Zn2/Cys6 DNA-binding domain"/>
    <property type="match status" value="1"/>
</dbReference>
<dbReference type="InterPro" id="IPR051127">
    <property type="entry name" value="Fungal_SecMet_Regulators"/>
</dbReference>
<dbReference type="CDD" id="cd14724">
    <property type="entry name" value="ZIP_Gal4-like_1"/>
    <property type="match status" value="1"/>
</dbReference>
<evidence type="ECO:0000256" key="3">
    <source>
        <dbReference type="ARBA" id="ARBA00023125"/>
    </source>
</evidence>
<gene>
    <name evidence="9" type="ORF">ASPCADRAFT_178797</name>
</gene>
<dbReference type="GO" id="GO:0000981">
    <property type="term" value="F:DNA-binding transcription factor activity, RNA polymerase II-specific"/>
    <property type="evidence" value="ECO:0007669"/>
    <property type="project" value="InterPro"/>
</dbReference>
<dbReference type="PROSITE" id="PS50048">
    <property type="entry name" value="ZN2_CY6_FUNGAL_2"/>
    <property type="match status" value="1"/>
</dbReference>
<dbReference type="GO" id="GO:0006351">
    <property type="term" value="P:DNA-templated transcription"/>
    <property type="evidence" value="ECO:0007669"/>
    <property type="project" value="InterPro"/>
</dbReference>
<accession>A0A1R3R7W4</accession>
<evidence type="ECO:0000313" key="9">
    <source>
        <dbReference type="EMBL" id="OOF90585.1"/>
    </source>
</evidence>
<keyword evidence="1" id="KW-0479">Metal-binding</keyword>
<evidence type="ECO:0000256" key="5">
    <source>
        <dbReference type="ARBA" id="ARBA00023242"/>
    </source>
</evidence>
<dbReference type="Proteomes" id="UP000188318">
    <property type="component" value="Unassembled WGS sequence"/>
</dbReference>
<evidence type="ECO:0000256" key="2">
    <source>
        <dbReference type="ARBA" id="ARBA00023015"/>
    </source>
</evidence>
<reference evidence="10" key="1">
    <citation type="journal article" date="2017" name="Genome Biol.">
        <title>Comparative genomics reveals high biological diversity and specific adaptations in the industrially and medically important fungal genus Aspergillus.</title>
        <authorList>
            <person name="de Vries R.P."/>
            <person name="Riley R."/>
            <person name="Wiebenga A."/>
            <person name="Aguilar-Osorio G."/>
            <person name="Amillis S."/>
            <person name="Uchima C.A."/>
            <person name="Anderluh G."/>
            <person name="Asadollahi M."/>
            <person name="Askin M."/>
            <person name="Barry K."/>
            <person name="Battaglia E."/>
            <person name="Bayram O."/>
            <person name="Benocci T."/>
            <person name="Braus-Stromeyer S.A."/>
            <person name="Caldana C."/>
            <person name="Canovas D."/>
            <person name="Cerqueira G.C."/>
            <person name="Chen F."/>
            <person name="Chen W."/>
            <person name="Choi C."/>
            <person name="Clum A."/>
            <person name="Dos Santos R.A."/>
            <person name="Damasio A.R."/>
            <person name="Diallinas G."/>
            <person name="Emri T."/>
            <person name="Fekete E."/>
            <person name="Flipphi M."/>
            <person name="Freyberg S."/>
            <person name="Gallo A."/>
            <person name="Gournas C."/>
            <person name="Habgood R."/>
            <person name="Hainaut M."/>
            <person name="Harispe M.L."/>
            <person name="Henrissat B."/>
            <person name="Hilden K.S."/>
            <person name="Hope R."/>
            <person name="Hossain A."/>
            <person name="Karabika E."/>
            <person name="Karaffa L."/>
            <person name="Karanyi Z."/>
            <person name="Krasevec N."/>
            <person name="Kuo A."/>
            <person name="Kusch H."/>
            <person name="LaButti K."/>
            <person name="Lagendijk E.L."/>
            <person name="Lapidus A."/>
            <person name="Levasseur A."/>
            <person name="Lindquist E."/>
            <person name="Lipzen A."/>
            <person name="Logrieco A.F."/>
            <person name="MacCabe A."/>
            <person name="Maekelae M.R."/>
            <person name="Malavazi I."/>
            <person name="Melin P."/>
            <person name="Meyer V."/>
            <person name="Mielnichuk N."/>
            <person name="Miskei M."/>
            <person name="Molnar A.P."/>
            <person name="Mule G."/>
            <person name="Ngan C.Y."/>
            <person name="Orejas M."/>
            <person name="Orosz E."/>
            <person name="Ouedraogo J.P."/>
            <person name="Overkamp K.M."/>
            <person name="Park H.-S."/>
            <person name="Perrone G."/>
            <person name="Piumi F."/>
            <person name="Punt P.J."/>
            <person name="Ram A.F."/>
            <person name="Ramon A."/>
            <person name="Rauscher S."/>
            <person name="Record E."/>
            <person name="Riano-Pachon D.M."/>
            <person name="Robert V."/>
            <person name="Roehrig J."/>
            <person name="Ruller R."/>
            <person name="Salamov A."/>
            <person name="Salih N.S."/>
            <person name="Samson R.A."/>
            <person name="Sandor E."/>
            <person name="Sanguinetti M."/>
            <person name="Schuetze T."/>
            <person name="Sepcic K."/>
            <person name="Shelest E."/>
            <person name="Sherlock G."/>
            <person name="Sophianopoulou V."/>
            <person name="Squina F.M."/>
            <person name="Sun H."/>
            <person name="Susca A."/>
            <person name="Todd R.B."/>
            <person name="Tsang A."/>
            <person name="Unkles S.E."/>
            <person name="van de Wiele N."/>
            <person name="van Rossen-Uffink D."/>
            <person name="Oliveira J.V."/>
            <person name="Vesth T.C."/>
            <person name="Visser J."/>
            <person name="Yu J.-H."/>
            <person name="Zhou M."/>
            <person name="Andersen M.R."/>
            <person name="Archer D.B."/>
            <person name="Baker S.E."/>
            <person name="Benoit I."/>
            <person name="Brakhage A.A."/>
            <person name="Braus G.H."/>
            <person name="Fischer R."/>
            <person name="Frisvad J.C."/>
            <person name="Goldman G.H."/>
            <person name="Houbraken J."/>
            <person name="Oakley B."/>
            <person name="Pocsi I."/>
            <person name="Scazzocchio C."/>
            <person name="Seiboth B."/>
            <person name="vanKuyk P.A."/>
            <person name="Wortman J."/>
            <person name="Dyer P.S."/>
            <person name="Grigoriev I.V."/>
        </authorList>
    </citation>
    <scope>NUCLEOTIDE SEQUENCE [LARGE SCALE GENOMIC DNA]</scope>
    <source>
        <strain evidence="10">ITEM 5010</strain>
    </source>
</reference>
<dbReference type="SMART" id="SM00066">
    <property type="entry name" value="GAL4"/>
    <property type="match status" value="1"/>
</dbReference>
<keyword evidence="2" id="KW-0805">Transcription regulation</keyword>
<dbReference type="GO" id="GO:0000435">
    <property type="term" value="P:positive regulation of transcription from RNA polymerase II promoter by galactose"/>
    <property type="evidence" value="ECO:0007669"/>
    <property type="project" value="TreeGrafter"/>
</dbReference>
<dbReference type="Gene3D" id="4.10.240.10">
    <property type="entry name" value="Zn(2)-C6 fungal-type DNA-binding domain"/>
    <property type="match status" value="1"/>
</dbReference>
<dbReference type="OMA" id="LTVICHQ"/>
<proteinExistence type="predicted"/>
<dbReference type="InterPro" id="IPR036864">
    <property type="entry name" value="Zn2-C6_fun-type_DNA-bd_sf"/>
</dbReference>
<dbReference type="PANTHER" id="PTHR47424:SF12">
    <property type="entry name" value="TRANSCRIPTION FACTOR ASQA"/>
    <property type="match status" value="1"/>
</dbReference>
<feature type="region of interest" description="Disordered" evidence="7">
    <location>
        <begin position="107"/>
        <end position="127"/>
    </location>
</feature>
<keyword evidence="4" id="KW-0804">Transcription</keyword>
<dbReference type="PROSITE" id="PS00463">
    <property type="entry name" value="ZN2_CY6_FUNGAL_1"/>
    <property type="match status" value="1"/>
</dbReference>
<protein>
    <recommendedName>
        <fullName evidence="8">Zn(2)-C6 fungal-type domain-containing protein</fullName>
    </recommendedName>
</protein>
<dbReference type="SMART" id="SM00906">
    <property type="entry name" value="Fungal_trans"/>
    <property type="match status" value="1"/>
</dbReference>
<keyword evidence="3" id="KW-0238">DNA-binding</keyword>
<dbReference type="VEuPathDB" id="FungiDB:ASPCADRAFT_178797"/>
<feature type="domain" description="Zn(2)-C6 fungal-type" evidence="8">
    <location>
        <begin position="32"/>
        <end position="59"/>
    </location>
</feature>
<dbReference type="GO" id="GO:0005634">
    <property type="term" value="C:nucleus"/>
    <property type="evidence" value="ECO:0007669"/>
    <property type="project" value="TreeGrafter"/>
</dbReference>
<evidence type="ECO:0000256" key="1">
    <source>
        <dbReference type="ARBA" id="ARBA00022723"/>
    </source>
</evidence>
<dbReference type="EMBL" id="KV907516">
    <property type="protein sequence ID" value="OOF90585.1"/>
    <property type="molecule type" value="Genomic_DNA"/>
</dbReference>
<dbReference type="AlphaFoldDB" id="A0A1R3R7W4"/>
<keyword evidence="6" id="KW-0175">Coiled coil</keyword>
<evidence type="ECO:0000313" key="10">
    <source>
        <dbReference type="Proteomes" id="UP000188318"/>
    </source>
</evidence>
<evidence type="ECO:0000256" key="7">
    <source>
        <dbReference type="SAM" id="MobiDB-lite"/>
    </source>
</evidence>
<dbReference type="STRING" id="602072.A0A1R3R7W4"/>
<dbReference type="OrthoDB" id="2283488at2759"/>
<organism evidence="9 10">
    <name type="scientific">Aspergillus carbonarius (strain ITEM 5010)</name>
    <dbReference type="NCBI Taxonomy" id="602072"/>
    <lineage>
        <taxon>Eukaryota</taxon>
        <taxon>Fungi</taxon>
        <taxon>Dikarya</taxon>
        <taxon>Ascomycota</taxon>
        <taxon>Pezizomycotina</taxon>
        <taxon>Eurotiomycetes</taxon>
        <taxon>Eurotiomycetidae</taxon>
        <taxon>Eurotiales</taxon>
        <taxon>Aspergillaceae</taxon>
        <taxon>Aspergillus</taxon>
        <taxon>Aspergillus subgen. Circumdati</taxon>
    </lineage>
</organism>
<dbReference type="InterPro" id="IPR007219">
    <property type="entry name" value="XnlR_reg_dom"/>
</dbReference>
<keyword evidence="10" id="KW-1185">Reference proteome</keyword>
<dbReference type="CDD" id="cd00067">
    <property type="entry name" value="GAL4"/>
    <property type="match status" value="1"/>
</dbReference>
<keyword evidence="5" id="KW-0539">Nucleus</keyword>
<evidence type="ECO:0000256" key="4">
    <source>
        <dbReference type="ARBA" id="ARBA00023163"/>
    </source>
</evidence>
<dbReference type="GO" id="GO:0008270">
    <property type="term" value="F:zinc ion binding"/>
    <property type="evidence" value="ECO:0007669"/>
    <property type="project" value="InterPro"/>
</dbReference>
<sequence>MHTNAPPPAQATGRTAESQPPYKRVRTQVSRACERCRIRRIKCDSERPCKPCLQRNDPCDQDGEDALKTFPQALREVDRLRQRVRELEAELSIYKYQLAPNTPIFSTASSSPGHASASEPRTAPSACATTVEGHEGGLLTPVHEQPQQSMHSNTQPHKSWGGIHVVAANPANQAWYGPSSLFYFIDRMAKFLSINLDHNHSAEQMSLYGSTRALLGDPPGISQSKPVGANTQESSTVVASQKYLSLTQEEYFLDMYWSSYHTGLFPILNEGEFREHYRSLWIASDNTRKPSALADIVVAVSMQLGISMLASTKQKEMSPVDATMAGQWYFQRCRTLVAYELESPTLATVQALLLSAIYLCSGAFHNMSDNVAAQAARAAYTLGLHHDPSDALPQPERELRRRLWWALVILDTKIGLKLGRPLQFYHSQSSPALPDDQLQSTVEAGSNYSPLGDTATWLSFNLHNTKLFLIARSAQTAFYSKELGLQDGQFVWDNQPVLESLAESLHPYVQSLQQWALDIPDALRMKRQNNSSAFSTDASKLQIELFAPAWVQRQRLHLELTYHYICFCLYRPLISYTSVFAPTAVHLAEQSALHAIALTDITHQALTTTSVLTGWHEAFQWQWSAAITLVGFVVAYPQAPSIAAAKKAIDTSIAVFEIFGESFVIGSKAANTMRSLVTTVDLLRRRQAAAGLYIPSDIQPVVPDELRSGMDSFMASEPFDFDGITSGQMQDIFQVALSIDQWSYFDALWASGNVLPVS</sequence>
<dbReference type="Pfam" id="PF00172">
    <property type="entry name" value="Zn_clus"/>
    <property type="match status" value="1"/>
</dbReference>
<dbReference type="GO" id="GO:0000978">
    <property type="term" value="F:RNA polymerase II cis-regulatory region sequence-specific DNA binding"/>
    <property type="evidence" value="ECO:0007669"/>
    <property type="project" value="TreeGrafter"/>
</dbReference>
<name>A0A1R3R7W4_ASPC5</name>
<feature type="region of interest" description="Disordered" evidence="7">
    <location>
        <begin position="1"/>
        <end position="25"/>
    </location>
</feature>
<evidence type="ECO:0000259" key="8">
    <source>
        <dbReference type="PROSITE" id="PS50048"/>
    </source>
</evidence>
<dbReference type="InterPro" id="IPR001138">
    <property type="entry name" value="Zn2Cys6_DnaBD"/>
</dbReference>
<dbReference type="CDD" id="cd12148">
    <property type="entry name" value="fungal_TF_MHR"/>
    <property type="match status" value="1"/>
</dbReference>
<feature type="coiled-coil region" evidence="6">
    <location>
        <begin position="70"/>
        <end position="97"/>
    </location>
</feature>